<accession>A0A0V0QBV3</accession>
<keyword evidence="3" id="KW-1185">Reference proteome</keyword>
<name>A0A0V0QBV3_PSEPJ</name>
<dbReference type="AlphaFoldDB" id="A0A0V0QBV3"/>
<proteinExistence type="predicted"/>
<evidence type="ECO:0000313" key="2">
    <source>
        <dbReference type="EMBL" id="KRW99688.1"/>
    </source>
</evidence>
<gene>
    <name evidence="2" type="ORF">PPERSA_03489</name>
</gene>
<dbReference type="OrthoDB" id="2124888at2759"/>
<dbReference type="GO" id="GO:0016020">
    <property type="term" value="C:membrane"/>
    <property type="evidence" value="ECO:0007669"/>
    <property type="project" value="GOC"/>
</dbReference>
<keyword evidence="1" id="KW-0812">Transmembrane</keyword>
<evidence type="ECO:0008006" key="4">
    <source>
        <dbReference type="Google" id="ProtNLM"/>
    </source>
</evidence>
<dbReference type="InParanoid" id="A0A0V0QBV3"/>
<dbReference type="InterPro" id="IPR009305">
    <property type="entry name" value="Mpo1-like"/>
</dbReference>
<dbReference type="GO" id="GO:0046521">
    <property type="term" value="P:sphingoid catabolic process"/>
    <property type="evidence" value="ECO:0007669"/>
    <property type="project" value="TreeGrafter"/>
</dbReference>
<organism evidence="2 3">
    <name type="scientific">Pseudocohnilembus persalinus</name>
    <name type="common">Ciliate</name>
    <dbReference type="NCBI Taxonomy" id="266149"/>
    <lineage>
        <taxon>Eukaryota</taxon>
        <taxon>Sar</taxon>
        <taxon>Alveolata</taxon>
        <taxon>Ciliophora</taxon>
        <taxon>Intramacronucleata</taxon>
        <taxon>Oligohymenophorea</taxon>
        <taxon>Scuticociliatia</taxon>
        <taxon>Philasterida</taxon>
        <taxon>Pseudocohnilembidae</taxon>
        <taxon>Pseudocohnilembus</taxon>
    </lineage>
</organism>
<protein>
    <recommendedName>
        <fullName evidence="4">Transmembrane protein</fullName>
    </recommendedName>
</protein>
<comment type="caution">
    <text evidence="2">The sequence shown here is derived from an EMBL/GenBank/DDBJ whole genome shotgun (WGS) entry which is preliminary data.</text>
</comment>
<dbReference type="PANTHER" id="PTHR28026:SF9">
    <property type="entry name" value="2-HYDROXY-PALMITIC ACID DIOXYGENASE MPO1"/>
    <property type="match status" value="1"/>
</dbReference>
<evidence type="ECO:0000313" key="3">
    <source>
        <dbReference type="Proteomes" id="UP000054937"/>
    </source>
</evidence>
<dbReference type="EMBL" id="LDAU01000205">
    <property type="protein sequence ID" value="KRW99688.1"/>
    <property type="molecule type" value="Genomic_DNA"/>
</dbReference>
<keyword evidence="1" id="KW-1133">Transmembrane helix</keyword>
<reference evidence="2 3" key="1">
    <citation type="journal article" date="2015" name="Sci. Rep.">
        <title>Genome of the facultative scuticociliatosis pathogen Pseudocohnilembus persalinus provides insight into its virulence through horizontal gene transfer.</title>
        <authorList>
            <person name="Xiong J."/>
            <person name="Wang G."/>
            <person name="Cheng J."/>
            <person name="Tian M."/>
            <person name="Pan X."/>
            <person name="Warren A."/>
            <person name="Jiang C."/>
            <person name="Yuan D."/>
            <person name="Miao W."/>
        </authorList>
    </citation>
    <scope>NUCLEOTIDE SEQUENCE [LARGE SCALE GENOMIC DNA]</scope>
    <source>
        <strain evidence="2">36N120E</strain>
    </source>
</reference>
<keyword evidence="1" id="KW-0472">Membrane</keyword>
<feature type="transmembrane region" description="Helical" evidence="1">
    <location>
        <begin position="34"/>
        <end position="56"/>
    </location>
</feature>
<evidence type="ECO:0000256" key="1">
    <source>
        <dbReference type="SAM" id="Phobius"/>
    </source>
</evidence>
<dbReference type="Proteomes" id="UP000054937">
    <property type="component" value="Unassembled WGS sequence"/>
</dbReference>
<dbReference type="PANTHER" id="PTHR28026">
    <property type="entry name" value="DUF962 DOMAIN PROTEIN (AFU_ORTHOLOGUE AFUA_8G05310)"/>
    <property type="match status" value="1"/>
</dbReference>
<dbReference type="GO" id="GO:0005783">
    <property type="term" value="C:endoplasmic reticulum"/>
    <property type="evidence" value="ECO:0007669"/>
    <property type="project" value="TreeGrafter"/>
</dbReference>
<feature type="transmembrane region" description="Helical" evidence="1">
    <location>
        <begin position="68"/>
        <end position="89"/>
    </location>
</feature>
<sequence>MIYFLLIINLILLLKKNIKKKYIKMQIKKNTKSILNTVASSIFYMSLAFYSNTLYHEAKHQDQVSFHFYWNLALWIFSWVIQFIGHGVFEKRKPALMDNLLQTLVAPDFIVIQWCFYLGYRHEEYVQIKKKIHNNINIWKEKQKNQKDSQNNIKQLGLICKKNHKI</sequence>
<dbReference type="Pfam" id="PF06127">
    <property type="entry name" value="Mpo1-like"/>
    <property type="match status" value="1"/>
</dbReference>